<dbReference type="PANTHER" id="PTHR13847">
    <property type="entry name" value="SARCOSINE DEHYDROGENASE-RELATED"/>
    <property type="match status" value="1"/>
</dbReference>
<evidence type="ECO:0000313" key="2">
    <source>
        <dbReference type="EMBL" id="PRT56407.1"/>
    </source>
</evidence>
<dbReference type="AlphaFoldDB" id="A0A2T0FN58"/>
<dbReference type="GeneID" id="36517775"/>
<evidence type="ECO:0000259" key="1">
    <source>
        <dbReference type="Pfam" id="PF01266"/>
    </source>
</evidence>
<proteinExistence type="predicted"/>
<name>A0A2T0FN58_9ASCO</name>
<dbReference type="Gene3D" id="3.50.50.60">
    <property type="entry name" value="FAD/NAD(P)-binding domain"/>
    <property type="match status" value="2"/>
</dbReference>
<keyword evidence="3" id="KW-1185">Reference proteome</keyword>
<dbReference type="STRING" id="45607.A0A2T0FN58"/>
<dbReference type="GO" id="GO:0005829">
    <property type="term" value="C:cytosol"/>
    <property type="evidence" value="ECO:0007669"/>
    <property type="project" value="GOC"/>
</dbReference>
<dbReference type="PANTHER" id="PTHR13847:SF150">
    <property type="entry name" value="OXIDOREDUCTASE TDA3-RELATED"/>
    <property type="match status" value="1"/>
</dbReference>
<dbReference type="InterPro" id="IPR006076">
    <property type="entry name" value="FAD-dep_OxRdtase"/>
</dbReference>
<sequence length="382" mass="41551">MAKTRIVIVGAGIVGVCTAYYITEHSKYDPEKYEVILLEAVRPASAASGKAGGLLSKSAFPHQIVPLSFDLHTKLAEQYNGAEAWGFRYLSVVSIAGSNANSPDPTNKPDIPKDLDWIYREKMSVCETLGGPQTYAQVQPYLFVHFLLRKVLERGAKLITGKVEQVNGQDNVATAVSYRPEGSSKSDPLVRLDADKIVICNGPWASRLVPDMPLLALKAHSITLKPTRKVSAFAMFTDFRISRSQYVSPEIYARKDEIFVAGEGGLEELPETANLVVPTPDQCEQLFEHAAQISEEIRGGKIQRKQACFLPVVDSSSCTGPFIGNTDVENLVLAVGHSCWGINNAPGTGYLVAELLLDGQVTSAKLKGLMPKDYFSAKSTLS</sequence>
<dbReference type="OrthoDB" id="498204at2759"/>
<dbReference type="EMBL" id="NDIQ01000022">
    <property type="protein sequence ID" value="PRT56407.1"/>
    <property type="molecule type" value="Genomic_DNA"/>
</dbReference>
<dbReference type="SUPFAM" id="SSF51971">
    <property type="entry name" value="Nucleotide-binding domain"/>
    <property type="match status" value="1"/>
</dbReference>
<comment type="caution">
    <text evidence="2">The sequence shown here is derived from an EMBL/GenBank/DDBJ whole genome shotgun (WGS) entry which is preliminary data.</text>
</comment>
<dbReference type="InterPro" id="IPR036188">
    <property type="entry name" value="FAD/NAD-bd_sf"/>
</dbReference>
<evidence type="ECO:0000313" key="3">
    <source>
        <dbReference type="Proteomes" id="UP000238350"/>
    </source>
</evidence>
<reference evidence="2 3" key="1">
    <citation type="submission" date="2017-04" db="EMBL/GenBank/DDBJ databases">
        <title>Genome sequencing of [Candida] sorbophila.</title>
        <authorList>
            <person name="Ahn J.O."/>
        </authorList>
    </citation>
    <scope>NUCLEOTIDE SEQUENCE [LARGE SCALE GENOMIC DNA]</scope>
    <source>
        <strain evidence="2 3">DS02</strain>
    </source>
</reference>
<organism evidence="2 3">
    <name type="scientific">Wickerhamiella sorbophila</name>
    <dbReference type="NCBI Taxonomy" id="45607"/>
    <lineage>
        <taxon>Eukaryota</taxon>
        <taxon>Fungi</taxon>
        <taxon>Dikarya</taxon>
        <taxon>Ascomycota</taxon>
        <taxon>Saccharomycotina</taxon>
        <taxon>Dipodascomycetes</taxon>
        <taxon>Dipodascales</taxon>
        <taxon>Trichomonascaceae</taxon>
        <taxon>Wickerhamiella</taxon>
    </lineage>
</organism>
<dbReference type="Pfam" id="PF01266">
    <property type="entry name" value="DAO"/>
    <property type="match status" value="1"/>
</dbReference>
<dbReference type="Proteomes" id="UP000238350">
    <property type="component" value="Unassembled WGS sequence"/>
</dbReference>
<dbReference type="Gene3D" id="3.30.9.10">
    <property type="entry name" value="D-Amino Acid Oxidase, subunit A, domain 2"/>
    <property type="match status" value="1"/>
</dbReference>
<gene>
    <name evidence="2" type="ORF">B9G98_04027</name>
</gene>
<protein>
    <submittedName>
        <fullName evidence="2">Oxidoreductase TDA3</fullName>
    </submittedName>
</protein>
<dbReference type="RefSeq" id="XP_024666352.1">
    <property type="nucleotide sequence ID" value="XM_024810584.1"/>
</dbReference>
<dbReference type="GO" id="GO:0042147">
    <property type="term" value="P:retrograde transport, endosome to Golgi"/>
    <property type="evidence" value="ECO:0007669"/>
    <property type="project" value="TreeGrafter"/>
</dbReference>
<accession>A0A2T0FN58</accession>
<dbReference type="GO" id="GO:0005770">
    <property type="term" value="C:late endosome"/>
    <property type="evidence" value="ECO:0007669"/>
    <property type="project" value="TreeGrafter"/>
</dbReference>
<feature type="domain" description="FAD dependent oxidoreductase" evidence="1">
    <location>
        <begin position="5"/>
        <end position="355"/>
    </location>
</feature>